<evidence type="ECO:0000256" key="1">
    <source>
        <dbReference type="ARBA" id="ARBA00001946"/>
    </source>
</evidence>
<evidence type="ECO:0000256" key="21">
    <source>
        <dbReference type="PROSITE-ProRule" id="PRU10141"/>
    </source>
</evidence>
<feature type="region of interest" description="Disordered" evidence="22">
    <location>
        <begin position="463"/>
        <end position="482"/>
    </location>
</feature>
<dbReference type="PROSITE" id="PS00107">
    <property type="entry name" value="PROTEIN_KINASE_ATP"/>
    <property type="match status" value="1"/>
</dbReference>
<keyword evidence="11 21" id="KW-0547">Nucleotide-binding</keyword>
<comment type="catalytic activity">
    <reaction evidence="16">
        <text>L-threonyl-[protein] + ATP = O-phospho-L-threonyl-[protein] + ADP + H(+)</text>
        <dbReference type="Rhea" id="RHEA:46608"/>
        <dbReference type="Rhea" id="RHEA-COMP:11060"/>
        <dbReference type="Rhea" id="RHEA-COMP:11605"/>
        <dbReference type="ChEBI" id="CHEBI:15378"/>
        <dbReference type="ChEBI" id="CHEBI:30013"/>
        <dbReference type="ChEBI" id="CHEBI:30616"/>
        <dbReference type="ChEBI" id="CHEBI:61977"/>
        <dbReference type="ChEBI" id="CHEBI:456216"/>
        <dbReference type="EC" id="2.7.11.1"/>
    </reaction>
</comment>
<dbReference type="Gene3D" id="3.30.200.20">
    <property type="entry name" value="Phosphorylase Kinase, domain 1"/>
    <property type="match status" value="1"/>
</dbReference>
<evidence type="ECO:0000256" key="22">
    <source>
        <dbReference type="SAM" id="MobiDB-lite"/>
    </source>
</evidence>
<evidence type="ECO:0000256" key="16">
    <source>
        <dbReference type="ARBA" id="ARBA00047899"/>
    </source>
</evidence>
<dbReference type="Pfam" id="PF12330">
    <property type="entry name" value="Haspin_kinase"/>
    <property type="match status" value="1"/>
</dbReference>
<feature type="compositionally biased region" description="Polar residues" evidence="22">
    <location>
        <begin position="470"/>
        <end position="482"/>
    </location>
</feature>
<dbReference type="PROSITE" id="PS50011">
    <property type="entry name" value="PROTEIN_KINASE_DOM"/>
    <property type="match status" value="1"/>
</dbReference>
<comment type="cofactor">
    <cofactor evidence="1">
        <name>Mg(2+)</name>
        <dbReference type="ChEBI" id="CHEBI:18420"/>
    </cofactor>
</comment>
<feature type="compositionally biased region" description="Polar residues" evidence="22">
    <location>
        <begin position="852"/>
        <end position="866"/>
    </location>
</feature>
<feature type="binding site" evidence="21">
    <location>
        <position position="1156"/>
    </location>
    <ligand>
        <name>ATP</name>
        <dbReference type="ChEBI" id="CHEBI:30616"/>
    </ligand>
</feature>
<feature type="region of interest" description="Disordered" evidence="22">
    <location>
        <begin position="93"/>
        <end position="123"/>
    </location>
</feature>
<organism evidence="24 25">
    <name type="scientific">Scomber scombrus</name>
    <name type="common">Atlantic mackerel</name>
    <name type="synonym">Scomber vernalis</name>
    <dbReference type="NCBI Taxonomy" id="13677"/>
    <lineage>
        <taxon>Eukaryota</taxon>
        <taxon>Metazoa</taxon>
        <taxon>Chordata</taxon>
        <taxon>Craniata</taxon>
        <taxon>Vertebrata</taxon>
        <taxon>Euteleostomi</taxon>
        <taxon>Actinopterygii</taxon>
        <taxon>Neopterygii</taxon>
        <taxon>Teleostei</taxon>
        <taxon>Neoteleostei</taxon>
        <taxon>Acanthomorphata</taxon>
        <taxon>Pelagiaria</taxon>
        <taxon>Scombriformes</taxon>
        <taxon>Scombridae</taxon>
        <taxon>Scomber</taxon>
    </lineage>
</organism>
<keyword evidence="6" id="KW-0158">Chromosome</keyword>
<dbReference type="GO" id="GO:0005524">
    <property type="term" value="F:ATP binding"/>
    <property type="evidence" value="ECO:0007669"/>
    <property type="project" value="UniProtKB-UniRule"/>
</dbReference>
<evidence type="ECO:0000256" key="6">
    <source>
        <dbReference type="ARBA" id="ARBA00022454"/>
    </source>
</evidence>
<reference evidence="24 25" key="1">
    <citation type="submission" date="2024-01" db="EMBL/GenBank/DDBJ databases">
        <authorList>
            <person name="Alioto T."/>
            <person name="Alioto T."/>
            <person name="Gomez Garrido J."/>
        </authorList>
    </citation>
    <scope>NUCLEOTIDE SEQUENCE [LARGE SCALE GENOMIC DNA]</scope>
</reference>
<keyword evidence="10" id="KW-0808">Transferase</keyword>
<evidence type="ECO:0000259" key="23">
    <source>
        <dbReference type="PROSITE" id="PS50011"/>
    </source>
</evidence>
<feature type="compositionally biased region" description="Polar residues" evidence="22">
    <location>
        <begin position="599"/>
        <end position="613"/>
    </location>
</feature>
<evidence type="ECO:0000256" key="17">
    <source>
        <dbReference type="ARBA" id="ARBA00048679"/>
    </source>
</evidence>
<comment type="subcellular location">
    <subcellularLocation>
        <location evidence="4">Chromosome</location>
    </subcellularLocation>
    <subcellularLocation>
        <location evidence="3">Cytoplasm</location>
        <location evidence="3">Cytoskeleton</location>
        <location evidence="3">Spindle</location>
    </subcellularLocation>
    <subcellularLocation>
        <location evidence="2">Nucleus</location>
    </subcellularLocation>
</comment>
<comment type="function">
    <text evidence="18">Serine/threonine-protein kinase that phosphorylates histone H3 at 'Thr-3' (H3T3ph) during mitosis. May act through H3T3ph to both position and modulate activation of AURKB and other components of the chromosomal passenger complex (CPC) at centromeres to ensure proper chromatid cohesion, metaphase alignment and normal progression through the cell cycle.</text>
</comment>
<dbReference type="InterPro" id="IPR000719">
    <property type="entry name" value="Prot_kinase_dom"/>
</dbReference>
<evidence type="ECO:0000256" key="14">
    <source>
        <dbReference type="ARBA" id="ARBA00023212"/>
    </source>
</evidence>
<protein>
    <recommendedName>
        <fullName evidence="19">Serine/threonine-protein kinase haspin</fullName>
        <ecNumber evidence="5">2.7.11.1</ecNumber>
    </recommendedName>
    <alternativeName>
        <fullName evidence="20">Germ cell-specific gene 2 protein</fullName>
    </alternativeName>
</protein>
<feature type="compositionally biased region" description="Basic and acidic residues" evidence="22">
    <location>
        <begin position="867"/>
        <end position="878"/>
    </location>
</feature>
<dbReference type="PANTHER" id="PTHR24419:SF18">
    <property type="entry name" value="SERINE_THREONINE-PROTEIN KINASE HASPIN"/>
    <property type="match status" value="1"/>
</dbReference>
<feature type="region of interest" description="Disordered" evidence="22">
    <location>
        <begin position="661"/>
        <end position="687"/>
    </location>
</feature>
<keyword evidence="7" id="KW-0963">Cytoplasm</keyword>
<keyword evidence="12" id="KW-0418">Kinase</keyword>
<keyword evidence="13 21" id="KW-0067">ATP-binding</keyword>
<keyword evidence="25" id="KW-1185">Reference proteome</keyword>
<dbReference type="InterPro" id="IPR017441">
    <property type="entry name" value="Protein_kinase_ATP_BS"/>
</dbReference>
<name>A0AAV1PNU7_SCOSC</name>
<evidence type="ECO:0000256" key="10">
    <source>
        <dbReference type="ARBA" id="ARBA00022679"/>
    </source>
</evidence>
<dbReference type="GO" id="GO:0005737">
    <property type="term" value="C:cytoplasm"/>
    <property type="evidence" value="ECO:0007669"/>
    <property type="project" value="TreeGrafter"/>
</dbReference>
<dbReference type="GO" id="GO:0000278">
    <property type="term" value="P:mitotic cell cycle"/>
    <property type="evidence" value="ECO:0007669"/>
    <property type="project" value="TreeGrafter"/>
</dbReference>
<evidence type="ECO:0000256" key="18">
    <source>
        <dbReference type="ARBA" id="ARBA00053811"/>
    </source>
</evidence>
<evidence type="ECO:0000256" key="3">
    <source>
        <dbReference type="ARBA" id="ARBA00004186"/>
    </source>
</evidence>
<feature type="compositionally biased region" description="Basic residues" evidence="22">
    <location>
        <begin position="916"/>
        <end position="932"/>
    </location>
</feature>
<dbReference type="EC" id="2.7.11.1" evidence="5"/>
<dbReference type="SMART" id="SM01331">
    <property type="entry name" value="DUF3635"/>
    <property type="match status" value="1"/>
</dbReference>
<dbReference type="GO" id="GO:1901991">
    <property type="term" value="P:negative regulation of mitotic cell cycle phase transition"/>
    <property type="evidence" value="ECO:0007669"/>
    <property type="project" value="UniProtKB-ARBA"/>
</dbReference>
<feature type="region of interest" description="Disordered" evidence="22">
    <location>
        <begin position="599"/>
        <end position="622"/>
    </location>
</feature>
<sequence>MEPRKPLYLKTYGRQRRQMSAWISPDHRKQAFDSTGSSEGDISVFEPAKLTITRGRKTSVANRRAVRPAKKKAMLCLREKSSNEENISAEENIFIPSPPCPQPAQQSKKTRVRKTSVASHRAVHPAKMNAMLCLTEKSDDEENISDEENVFVPSPPCPQPAKQSKKTRERKTSVSSGKADRPAKRKNKRLTENYSDEENIEPPPPTQRQPAQQSKTTREKTSVDSGRTVGPVRGKKTSFLTENSSVEENISIPLPSFTQPAQPSKTIRKSRLVSVPKALMRRKRQHDSTTSESEEDSRSSSKSHKTSVQMKRASNVHPPSTGRFVTRRRRAVSTKSKFPKATVGVLDSSDDFTSAGGALCGSGVSRPSKRRRVPPPSLVSSLEKLVNAAGTCSFATNPFREISLNESADHSLGPGSRKPIFCSTPSATSFSKRPHVKPFPINDQSSPPSMSVSCIGLLSTFQEDLDSPGQPHTTPPLKQSSLSEKQLGLHYNEEPSGELSLQVKDRNKTSSCSEIAKSYGEDSNTKNSRTLPSLNTLFTDSESSSRFVSAAGGLEWLIEALKGQCLTWRCTVELERLENLFVTQLCSETTYSSCLGHSSSDHIQPTNEHSQPVDSGHTVDPLSSSKPPFCLHLSVNNNSTSNHSQAVNGFESSVTNSQSTNLSQSVDYKQSAELSSEVESSMEQSASVLHPESTHCIDSSVDFVRDTQSSADSPEKTLSTAEEAVAVKSKCLTKKCTIQLKAMALSQQTVQQPKCFRKAGLACKSVNADANESENDCTHNTEDTEDLERSRGIAERMMVVRQLTNNSAVAQTQSNELEILRMTLKEKCLTNKLIVETKNLTLPQLKENLQLKSPTAVSDSASYGQTKSDHQSESDTNHCKGGAAAVNVSMKKRGSTSSGNDISSDKDVKNSSAVLPKRRKTSVAPKEKKRRSNSTSTDRPGTTRKACVSGLSVSRWKSNNGASAHMFKSRTVQRGSNRAVDCSISELISTQHKPGQELFGTTMNFTTPMRVSRLNFSSLLADLTPNTHTWSRLKAALSVHRKVLHTPSSLHPSRPGTLGPGELADLSQDLFASPLRSPLSKHLQSQLQSFNSLVAFENADLSDAEKVYAECGQQGPLSWEECILPERMKRCVKIGEGTFGEVFSTTNASGDTVALKIIPLEGSEKVNGEDQKTFGEILHEIIISKELSSLKEKQQNQTHGFIGLNDLHCVRGCYPPDFMKAWDTFDRKKCSENDRPDFFQHDQLFIILEFEFGGADLENSNGTLASLVVAKSILHQVTAALAVAEVQLNFEHRDLHWGNVLVKTTKQKKGSFLLNGTTHSVETKGVLVRIIDYSLSRLEIDDLTVSCDISTDEELFMGQGDYQFDIYRLMRKENGNNWSNYHPHTNVLWLHYLCSKLLSMKYRGTGGKAAKDVREELTRFYDNVLQYSSATEALQSCSMFQ</sequence>
<dbReference type="FunFam" id="1.10.510.10:FF:000401">
    <property type="entry name" value="serine/threonine-protein kinase haspin"/>
    <property type="match status" value="1"/>
</dbReference>
<evidence type="ECO:0000313" key="24">
    <source>
        <dbReference type="EMBL" id="CAK6972197.1"/>
    </source>
</evidence>
<proteinExistence type="predicted"/>
<evidence type="ECO:0000256" key="13">
    <source>
        <dbReference type="ARBA" id="ARBA00022840"/>
    </source>
</evidence>
<accession>A0AAV1PNU7</accession>
<evidence type="ECO:0000256" key="7">
    <source>
        <dbReference type="ARBA" id="ARBA00022490"/>
    </source>
</evidence>
<feature type="region of interest" description="Disordered" evidence="22">
    <location>
        <begin position="423"/>
        <end position="450"/>
    </location>
</feature>
<evidence type="ECO:0000256" key="8">
    <source>
        <dbReference type="ARBA" id="ARBA00022527"/>
    </source>
</evidence>
<evidence type="ECO:0000256" key="9">
    <source>
        <dbReference type="ARBA" id="ARBA00022553"/>
    </source>
</evidence>
<evidence type="ECO:0000256" key="12">
    <source>
        <dbReference type="ARBA" id="ARBA00022777"/>
    </source>
</evidence>
<evidence type="ECO:0000313" key="25">
    <source>
        <dbReference type="Proteomes" id="UP001314229"/>
    </source>
</evidence>
<evidence type="ECO:0000256" key="2">
    <source>
        <dbReference type="ARBA" id="ARBA00004123"/>
    </source>
</evidence>
<comment type="catalytic activity">
    <reaction evidence="17">
        <text>L-seryl-[protein] + ATP = O-phospho-L-seryl-[protein] + ADP + H(+)</text>
        <dbReference type="Rhea" id="RHEA:17989"/>
        <dbReference type="Rhea" id="RHEA-COMP:9863"/>
        <dbReference type="Rhea" id="RHEA-COMP:11604"/>
        <dbReference type="ChEBI" id="CHEBI:15378"/>
        <dbReference type="ChEBI" id="CHEBI:29999"/>
        <dbReference type="ChEBI" id="CHEBI:30616"/>
        <dbReference type="ChEBI" id="CHEBI:83421"/>
        <dbReference type="ChEBI" id="CHEBI:456216"/>
        <dbReference type="EC" id="2.7.11.1"/>
    </reaction>
</comment>
<comment type="caution">
    <text evidence="24">The sequence shown here is derived from an EMBL/GenBank/DDBJ whole genome shotgun (WGS) entry which is preliminary data.</text>
</comment>
<keyword evidence="8" id="KW-0723">Serine/threonine-protein kinase</keyword>
<feature type="domain" description="Protein kinase" evidence="23">
    <location>
        <begin position="1128"/>
        <end position="1441"/>
    </location>
</feature>
<evidence type="ECO:0000256" key="5">
    <source>
        <dbReference type="ARBA" id="ARBA00012513"/>
    </source>
</evidence>
<dbReference type="SUPFAM" id="SSF56112">
    <property type="entry name" value="Protein kinase-like (PK-like)"/>
    <property type="match status" value="1"/>
</dbReference>
<dbReference type="GO" id="GO:0005819">
    <property type="term" value="C:spindle"/>
    <property type="evidence" value="ECO:0007669"/>
    <property type="project" value="UniProtKB-SubCell"/>
</dbReference>
<feature type="compositionally biased region" description="Acidic residues" evidence="22">
    <location>
        <begin position="140"/>
        <end position="149"/>
    </location>
</feature>
<dbReference type="PANTHER" id="PTHR24419">
    <property type="entry name" value="INTERLEUKIN-1 RECEPTOR-ASSOCIATED KINASE"/>
    <property type="match status" value="1"/>
</dbReference>
<feature type="compositionally biased region" description="Polar residues" evidence="22">
    <location>
        <begin position="238"/>
        <end position="248"/>
    </location>
</feature>
<evidence type="ECO:0000256" key="15">
    <source>
        <dbReference type="ARBA" id="ARBA00023242"/>
    </source>
</evidence>
<evidence type="ECO:0000256" key="19">
    <source>
        <dbReference type="ARBA" id="ARBA00069281"/>
    </source>
</evidence>
<feature type="region of interest" description="Disordered" evidence="22">
    <location>
        <begin position="140"/>
        <end position="336"/>
    </location>
</feature>
<dbReference type="Gene3D" id="1.10.510.10">
    <property type="entry name" value="Transferase(Phosphotransferase) domain 1"/>
    <property type="match status" value="1"/>
</dbReference>
<dbReference type="GO" id="GO:0005634">
    <property type="term" value="C:nucleus"/>
    <property type="evidence" value="ECO:0007669"/>
    <property type="project" value="UniProtKB-SubCell"/>
</dbReference>
<dbReference type="GO" id="GO:0035556">
    <property type="term" value="P:intracellular signal transduction"/>
    <property type="evidence" value="ECO:0007669"/>
    <property type="project" value="TreeGrafter"/>
</dbReference>
<evidence type="ECO:0000256" key="4">
    <source>
        <dbReference type="ARBA" id="ARBA00004286"/>
    </source>
</evidence>
<evidence type="ECO:0000256" key="20">
    <source>
        <dbReference type="ARBA" id="ARBA00081741"/>
    </source>
</evidence>
<evidence type="ECO:0000256" key="11">
    <source>
        <dbReference type="ARBA" id="ARBA00022741"/>
    </source>
</evidence>
<keyword evidence="15" id="KW-0539">Nucleus</keyword>
<dbReference type="InterPro" id="IPR011009">
    <property type="entry name" value="Kinase-like_dom_sf"/>
</dbReference>
<dbReference type="GO" id="GO:0072354">
    <property type="term" value="F:histone H3T3 kinase activity"/>
    <property type="evidence" value="ECO:0007669"/>
    <property type="project" value="TreeGrafter"/>
</dbReference>
<dbReference type="SMART" id="SM00220">
    <property type="entry name" value="S_TKc"/>
    <property type="match status" value="1"/>
</dbReference>
<dbReference type="Proteomes" id="UP001314229">
    <property type="component" value="Unassembled WGS sequence"/>
</dbReference>
<dbReference type="EMBL" id="CAWUFR010000195">
    <property type="protein sequence ID" value="CAK6972197.1"/>
    <property type="molecule type" value="Genomic_DNA"/>
</dbReference>
<keyword evidence="9" id="KW-0597">Phosphoprotein</keyword>
<gene>
    <name evidence="24" type="ORF">FSCOSCO3_A010720</name>
</gene>
<feature type="compositionally biased region" description="Polar residues" evidence="22">
    <location>
        <begin position="256"/>
        <end position="265"/>
    </location>
</feature>
<dbReference type="GO" id="GO:0005694">
    <property type="term" value="C:chromosome"/>
    <property type="evidence" value="ECO:0007669"/>
    <property type="project" value="UniProtKB-SubCell"/>
</dbReference>
<keyword evidence="14" id="KW-0206">Cytoskeleton</keyword>
<dbReference type="FunFam" id="3.30.200.20:FF:000409">
    <property type="entry name" value="serine/threonine-protein kinase haspin"/>
    <property type="match status" value="1"/>
</dbReference>
<dbReference type="InterPro" id="IPR024604">
    <property type="entry name" value="GSG2_C"/>
</dbReference>
<feature type="region of interest" description="Disordered" evidence="22">
    <location>
        <begin position="852"/>
        <end position="946"/>
    </location>
</feature>
<dbReference type="GO" id="GO:0051276">
    <property type="term" value="P:chromosome organization"/>
    <property type="evidence" value="ECO:0007669"/>
    <property type="project" value="UniProtKB-ARBA"/>
</dbReference>